<evidence type="ECO:0000256" key="6">
    <source>
        <dbReference type="ARBA" id="ARBA00023136"/>
    </source>
</evidence>
<feature type="transmembrane region" description="Helical" evidence="8">
    <location>
        <begin position="377"/>
        <end position="396"/>
    </location>
</feature>
<dbReference type="Proteomes" id="UP000008370">
    <property type="component" value="Unassembled WGS sequence"/>
</dbReference>
<feature type="transmembrane region" description="Helical" evidence="8">
    <location>
        <begin position="496"/>
        <end position="515"/>
    </location>
</feature>
<evidence type="ECO:0000256" key="3">
    <source>
        <dbReference type="ARBA" id="ARBA00022448"/>
    </source>
</evidence>
<evidence type="ECO:0000256" key="1">
    <source>
        <dbReference type="ARBA" id="ARBA00004127"/>
    </source>
</evidence>
<feature type="transmembrane region" description="Helical" evidence="8">
    <location>
        <begin position="343"/>
        <end position="365"/>
    </location>
</feature>
<dbReference type="InterPro" id="IPR036259">
    <property type="entry name" value="MFS_trans_sf"/>
</dbReference>
<comment type="similarity">
    <text evidence="2">Belongs to the major facilitator superfamily.</text>
</comment>
<keyword evidence="11" id="KW-1185">Reference proteome</keyword>
<keyword evidence="5 8" id="KW-1133">Transmembrane helix</keyword>
<keyword evidence="4 8" id="KW-0812">Transmembrane</keyword>
<keyword evidence="3" id="KW-0813">Transport</keyword>
<feature type="transmembrane region" description="Helical" evidence="8">
    <location>
        <begin position="462"/>
        <end position="484"/>
    </location>
</feature>
<dbReference type="PANTHER" id="PTHR23514:SF3">
    <property type="entry name" value="BYPASS OF STOP CODON PROTEIN 6"/>
    <property type="match status" value="1"/>
</dbReference>
<dbReference type="Pfam" id="PF07690">
    <property type="entry name" value="MFS_1"/>
    <property type="match status" value="1"/>
</dbReference>
<feature type="transmembrane region" description="Helical" evidence="8">
    <location>
        <begin position="260"/>
        <end position="281"/>
    </location>
</feature>
<accession>K5X3Z2</accession>
<evidence type="ECO:0000259" key="9">
    <source>
        <dbReference type="PROSITE" id="PS50850"/>
    </source>
</evidence>
<reference evidence="10 11" key="1">
    <citation type="journal article" date="2012" name="BMC Genomics">
        <title>Comparative genomics of the white-rot fungi, Phanerochaete carnosa and P. chrysosporium, to elucidate the genetic basis of the distinct wood types they colonize.</title>
        <authorList>
            <person name="Suzuki H."/>
            <person name="MacDonald J."/>
            <person name="Syed K."/>
            <person name="Salamov A."/>
            <person name="Hori C."/>
            <person name="Aerts A."/>
            <person name="Henrissat B."/>
            <person name="Wiebenga A."/>
            <person name="vanKuyk P.A."/>
            <person name="Barry K."/>
            <person name="Lindquist E."/>
            <person name="LaButti K."/>
            <person name="Lapidus A."/>
            <person name="Lucas S."/>
            <person name="Coutinho P."/>
            <person name="Gong Y."/>
            <person name="Samejima M."/>
            <person name="Mahadevan R."/>
            <person name="Abou-Zaid M."/>
            <person name="de Vries R.P."/>
            <person name="Igarashi K."/>
            <person name="Yadav J.S."/>
            <person name="Grigoriev I.V."/>
            <person name="Master E.R."/>
        </authorList>
    </citation>
    <scope>NUCLEOTIDE SEQUENCE [LARGE SCALE GENOMIC DNA]</scope>
    <source>
        <strain evidence="10 11">HHB-10118-sp</strain>
    </source>
</reference>
<dbReference type="SUPFAM" id="SSF103473">
    <property type="entry name" value="MFS general substrate transporter"/>
    <property type="match status" value="1"/>
</dbReference>
<dbReference type="PROSITE" id="PS50850">
    <property type="entry name" value="MFS"/>
    <property type="match status" value="1"/>
</dbReference>
<dbReference type="GO" id="GO:0012505">
    <property type="term" value="C:endomembrane system"/>
    <property type="evidence" value="ECO:0007669"/>
    <property type="project" value="UniProtKB-SubCell"/>
</dbReference>
<keyword evidence="6 8" id="KW-0472">Membrane</keyword>
<feature type="domain" description="Major facilitator superfamily (MFS) profile" evidence="9">
    <location>
        <begin position="136"/>
        <end position="519"/>
    </location>
</feature>
<dbReference type="OrthoDB" id="413079at2759"/>
<evidence type="ECO:0000256" key="4">
    <source>
        <dbReference type="ARBA" id="ARBA00022692"/>
    </source>
</evidence>
<proteinExistence type="inferred from homology"/>
<dbReference type="AlphaFoldDB" id="K5X3Z2"/>
<feature type="transmembrane region" description="Helical" evidence="8">
    <location>
        <begin position="287"/>
        <end position="307"/>
    </location>
</feature>
<comment type="subcellular location">
    <subcellularLocation>
        <location evidence="1">Endomembrane system</location>
        <topology evidence="1">Multi-pass membrane protein</topology>
    </subcellularLocation>
</comment>
<evidence type="ECO:0000256" key="5">
    <source>
        <dbReference type="ARBA" id="ARBA00022989"/>
    </source>
</evidence>
<feature type="transmembrane region" description="Helical" evidence="8">
    <location>
        <begin position="199"/>
        <end position="216"/>
    </location>
</feature>
<dbReference type="KEGG" id="pco:PHACADRAFT_192695"/>
<dbReference type="Gene3D" id="1.20.1250.20">
    <property type="entry name" value="MFS general substrate transporter like domains"/>
    <property type="match status" value="2"/>
</dbReference>
<gene>
    <name evidence="10" type="ORF">PHACADRAFT_192695</name>
</gene>
<dbReference type="InParanoid" id="K5X3Z2"/>
<dbReference type="PANTHER" id="PTHR23514">
    <property type="entry name" value="BYPASS OF STOP CODON PROTEIN 6"/>
    <property type="match status" value="1"/>
</dbReference>
<feature type="transmembrane region" description="Helical" evidence="8">
    <location>
        <begin position="169"/>
        <end position="192"/>
    </location>
</feature>
<name>K5X3Z2_PHACS</name>
<dbReference type="GeneID" id="18910866"/>
<evidence type="ECO:0000313" key="10">
    <source>
        <dbReference type="EMBL" id="EKM57547.1"/>
    </source>
</evidence>
<dbReference type="RefSeq" id="XP_007392895.1">
    <property type="nucleotide sequence ID" value="XM_007392833.1"/>
</dbReference>
<dbReference type="GO" id="GO:0016020">
    <property type="term" value="C:membrane"/>
    <property type="evidence" value="ECO:0007669"/>
    <property type="project" value="TreeGrafter"/>
</dbReference>
<dbReference type="InterPro" id="IPR011701">
    <property type="entry name" value="MFS"/>
</dbReference>
<evidence type="ECO:0000256" key="8">
    <source>
        <dbReference type="SAM" id="Phobius"/>
    </source>
</evidence>
<feature type="transmembrane region" description="Helical" evidence="8">
    <location>
        <begin position="222"/>
        <end position="239"/>
    </location>
</feature>
<feature type="transmembrane region" description="Helical" evidence="8">
    <location>
        <begin position="408"/>
        <end position="426"/>
    </location>
</feature>
<dbReference type="GO" id="GO:0022857">
    <property type="term" value="F:transmembrane transporter activity"/>
    <property type="evidence" value="ECO:0007669"/>
    <property type="project" value="InterPro"/>
</dbReference>
<protein>
    <recommendedName>
        <fullName evidence="9">Major facilitator superfamily (MFS) profile domain-containing protein</fullName>
    </recommendedName>
</protein>
<evidence type="ECO:0000313" key="11">
    <source>
        <dbReference type="Proteomes" id="UP000008370"/>
    </source>
</evidence>
<evidence type="ECO:0000256" key="7">
    <source>
        <dbReference type="SAM" id="MobiDB-lite"/>
    </source>
</evidence>
<feature type="transmembrane region" description="Helical" evidence="8">
    <location>
        <begin position="432"/>
        <end position="450"/>
    </location>
</feature>
<dbReference type="EMBL" id="JH930470">
    <property type="protein sequence ID" value="EKM57547.1"/>
    <property type="molecule type" value="Genomic_DNA"/>
</dbReference>
<evidence type="ECO:0000256" key="2">
    <source>
        <dbReference type="ARBA" id="ARBA00008335"/>
    </source>
</evidence>
<dbReference type="InterPro" id="IPR020846">
    <property type="entry name" value="MFS_dom"/>
</dbReference>
<feature type="region of interest" description="Disordered" evidence="7">
    <location>
        <begin position="1"/>
        <end position="22"/>
    </location>
</feature>
<sequence>MSKAAVDGTLTEQTTPLPDVSAASHATGSALDLRPAAALLAPAAVLLHGDSNMRRRGSDINRVRPAGLAPDAASAGEAIELASLASKRGGDVECAPAGADDAVGSAGAHGTDGASSAVPFVAPAERRRQRRKAMVCFAALCWNFFGVGWNDGSTGPLLPTIQRYYDIGFAVVSLLFVFNVVGFVAGALANIYLSDRYGFGKTIVIGALFQLLAYSLDVIAGPFPLMCTAFCFAGFGLALQTCQGNGFVGSLRDSATKLGLLHASYGLGAFSAPLAATHFAAQQRWSLHYLISVSITLLNITFLIVAFRFRRQDDVMADIGEAPTDPDNTGSSKLRQIMRMGTVHFLAIWALIYVGVEVTLGSWSVTFIEQKRHGGVTAGYISSGFFGGLMLGRVLLLWLNRKIGERRVMFIYAFLAIQLEVTVWVVPSLVENAIAVSVIGLLLGPMYPILVNHSKHVLPTWLFTGCVGWIAGVGQTGSAILPLVTGLLASKFGIASLQPFIVSMMSTMIVIWAFIPRMRRVD</sequence>
<organism evidence="10 11">
    <name type="scientific">Phanerochaete carnosa (strain HHB-10118-sp)</name>
    <name type="common">White-rot fungus</name>
    <name type="synonym">Peniophora carnosa</name>
    <dbReference type="NCBI Taxonomy" id="650164"/>
    <lineage>
        <taxon>Eukaryota</taxon>
        <taxon>Fungi</taxon>
        <taxon>Dikarya</taxon>
        <taxon>Basidiomycota</taxon>
        <taxon>Agaricomycotina</taxon>
        <taxon>Agaricomycetes</taxon>
        <taxon>Polyporales</taxon>
        <taxon>Phanerochaetaceae</taxon>
        <taxon>Phanerochaete</taxon>
    </lineage>
</organism>
<dbReference type="HOGENOM" id="CLU_021993_6_0_1"/>
<dbReference type="InterPro" id="IPR051788">
    <property type="entry name" value="MFS_Transporter"/>
</dbReference>
<feature type="transmembrane region" description="Helical" evidence="8">
    <location>
        <begin position="133"/>
        <end position="149"/>
    </location>
</feature>